<protein>
    <submittedName>
        <fullName evidence="2">Alpha-ketoglutarate decarboxylase</fullName>
    </submittedName>
</protein>
<dbReference type="Proteomes" id="UP000321367">
    <property type="component" value="Unassembled WGS sequence"/>
</dbReference>
<dbReference type="EMBL" id="VORY01000001">
    <property type="protein sequence ID" value="TXD95886.1"/>
    <property type="molecule type" value="Genomic_DNA"/>
</dbReference>
<dbReference type="OrthoDB" id="1160493at2"/>
<evidence type="ECO:0000256" key="1">
    <source>
        <dbReference type="SAM" id="SignalP"/>
    </source>
</evidence>
<comment type="caution">
    <text evidence="2">The sequence shown here is derived from an EMBL/GenBank/DDBJ whole genome shotgun (WGS) entry which is preliminary data.</text>
</comment>
<keyword evidence="1" id="KW-0732">Signal</keyword>
<evidence type="ECO:0000313" key="2">
    <source>
        <dbReference type="EMBL" id="TXD95886.1"/>
    </source>
</evidence>
<feature type="chain" id="PRO_5022738765" evidence="1">
    <location>
        <begin position="29"/>
        <end position="182"/>
    </location>
</feature>
<keyword evidence="3" id="KW-1185">Reference proteome</keyword>
<organism evidence="2 3">
    <name type="scientific">Gillisia hiemivivida</name>
    <dbReference type="NCBI Taxonomy" id="291190"/>
    <lineage>
        <taxon>Bacteria</taxon>
        <taxon>Pseudomonadati</taxon>
        <taxon>Bacteroidota</taxon>
        <taxon>Flavobacteriia</taxon>
        <taxon>Flavobacteriales</taxon>
        <taxon>Flavobacteriaceae</taxon>
        <taxon>Gillisia</taxon>
    </lineage>
</organism>
<proteinExistence type="predicted"/>
<feature type="signal peptide" evidence="1">
    <location>
        <begin position="1"/>
        <end position="28"/>
    </location>
</feature>
<evidence type="ECO:0000313" key="3">
    <source>
        <dbReference type="Proteomes" id="UP000321367"/>
    </source>
</evidence>
<gene>
    <name evidence="2" type="ORF">ES724_02135</name>
</gene>
<accession>A0A5C7A0F1</accession>
<reference evidence="2 3" key="1">
    <citation type="submission" date="2019-08" db="EMBL/GenBank/DDBJ databases">
        <title>Genome sequence of Gillisia hiemivivida IC154 (type strain).</title>
        <authorList>
            <person name="Bowman J.P."/>
        </authorList>
    </citation>
    <scope>NUCLEOTIDE SEQUENCE [LARGE SCALE GENOMIC DNA]</scope>
    <source>
        <strain evidence="2 3">IC154</strain>
    </source>
</reference>
<name>A0A5C7A0F1_9FLAO</name>
<dbReference type="AlphaFoldDB" id="A0A5C7A0F1"/>
<sequence length="182" mass="20081">MFSYTNRTSNIFLLVFIISFCSSGNLIAQDSKTTQVKGKDFWQSVRFGGSLGLNFGNNRFTGIIAPSAIYDFSEIVSAGIGLSGAYTKQNNFTATSVGGSLLTMVNPVRFLQFSAEFQELNINRNLELDCGNSREQYWVPALFLGAGFSSGNVVTGLRYDVLHDENKSFYSSALMPFVSIYF</sequence>
<dbReference type="RefSeq" id="WP_146928902.1">
    <property type="nucleotide sequence ID" value="NZ_VORY01000001.1"/>
</dbReference>